<evidence type="ECO:0000313" key="1">
    <source>
        <dbReference type="EMBL" id="GAA3917697.1"/>
    </source>
</evidence>
<gene>
    <name evidence="1" type="ORF">GCM10022229_08930</name>
</gene>
<dbReference type="RefSeq" id="WP_344758756.1">
    <property type="nucleotide sequence ID" value="NZ_BAAAZU010000004.1"/>
</dbReference>
<evidence type="ECO:0000313" key="2">
    <source>
        <dbReference type="Proteomes" id="UP001501727"/>
    </source>
</evidence>
<dbReference type="Pfam" id="PF03013">
    <property type="entry name" value="Pyr_excise"/>
    <property type="match status" value="1"/>
</dbReference>
<organism evidence="1 2">
    <name type="scientific">Luteimonas lutimaris</name>
    <dbReference type="NCBI Taxonomy" id="698645"/>
    <lineage>
        <taxon>Bacteria</taxon>
        <taxon>Pseudomonadati</taxon>
        <taxon>Pseudomonadota</taxon>
        <taxon>Gammaproteobacteria</taxon>
        <taxon>Lysobacterales</taxon>
        <taxon>Lysobacteraceae</taxon>
        <taxon>Luteimonas</taxon>
    </lineage>
</organism>
<accession>A0ABP7MC42</accession>
<sequence>MRLWSLHPGYLDRQGLLAAWREALLARAVLRGQTRGYTRHPQLERFHAHPAPRLAISAYLAGLHAEATARGYAFDRGKIGPLRPVPPIAVADGQLMREWAHLLAKLSVRDPQRHDRLQSLQRPRCHPLFRRVPGPVASWERAPDPPAG</sequence>
<reference evidence="2" key="1">
    <citation type="journal article" date="2019" name="Int. J. Syst. Evol. Microbiol.">
        <title>The Global Catalogue of Microorganisms (GCM) 10K type strain sequencing project: providing services to taxonomists for standard genome sequencing and annotation.</title>
        <authorList>
            <consortium name="The Broad Institute Genomics Platform"/>
            <consortium name="The Broad Institute Genome Sequencing Center for Infectious Disease"/>
            <person name="Wu L."/>
            <person name="Ma J."/>
        </authorList>
    </citation>
    <scope>NUCLEOTIDE SEQUENCE [LARGE SCALE GENOMIC DNA]</scope>
    <source>
        <strain evidence="2">JCM 16916</strain>
    </source>
</reference>
<dbReference type="Proteomes" id="UP001501727">
    <property type="component" value="Unassembled WGS sequence"/>
</dbReference>
<proteinExistence type="predicted"/>
<protein>
    <submittedName>
        <fullName evidence="1">Pyrimidine dimer DNA glycosylase/endonuclease V</fullName>
    </submittedName>
</protein>
<keyword evidence="2" id="KW-1185">Reference proteome</keyword>
<comment type="caution">
    <text evidence="1">The sequence shown here is derived from an EMBL/GenBank/DDBJ whole genome shotgun (WGS) entry which is preliminary data.</text>
</comment>
<dbReference type="InterPro" id="IPR004260">
    <property type="entry name" value="Pyr-dimer_DNA_glycosylase"/>
</dbReference>
<name>A0ABP7MC42_9GAMM</name>
<dbReference type="EMBL" id="BAAAZU010000004">
    <property type="protein sequence ID" value="GAA3917697.1"/>
    <property type="molecule type" value="Genomic_DNA"/>
</dbReference>